<reference evidence="2 3" key="1">
    <citation type="journal article" date="2018" name="Front. Plant Sci.">
        <title>Red Clover (Trifolium pratense) and Zigzag Clover (T. medium) - A Picture of Genomic Similarities and Differences.</title>
        <authorList>
            <person name="Dluhosova J."/>
            <person name="Istvanek J."/>
            <person name="Nedelnik J."/>
            <person name="Repkova J."/>
        </authorList>
    </citation>
    <scope>NUCLEOTIDE SEQUENCE [LARGE SCALE GENOMIC DNA]</scope>
    <source>
        <strain evidence="3">cv. 10/8</strain>
        <tissue evidence="2">Leaf</tissue>
    </source>
</reference>
<keyword evidence="3" id="KW-1185">Reference proteome</keyword>
<dbReference type="AlphaFoldDB" id="A0A392VK56"/>
<dbReference type="EMBL" id="LXQA011201059">
    <property type="protein sequence ID" value="MCI88736.1"/>
    <property type="molecule type" value="Genomic_DNA"/>
</dbReference>
<evidence type="ECO:0000313" key="3">
    <source>
        <dbReference type="Proteomes" id="UP000265520"/>
    </source>
</evidence>
<evidence type="ECO:0000256" key="1">
    <source>
        <dbReference type="SAM" id="MobiDB-lite"/>
    </source>
</evidence>
<name>A0A392VK56_9FABA</name>
<dbReference type="Proteomes" id="UP000265520">
    <property type="component" value="Unassembled WGS sequence"/>
</dbReference>
<accession>A0A392VK56</accession>
<evidence type="ECO:0000313" key="2">
    <source>
        <dbReference type="EMBL" id="MCI88736.1"/>
    </source>
</evidence>
<sequence>VPAQQDDPIAEDAPPEDAQQGERRWRDVVFSALKSFIGHIDADRDDDLSKDLFLALDVARGADID</sequence>
<proteinExistence type="predicted"/>
<comment type="caution">
    <text evidence="2">The sequence shown here is derived from an EMBL/GenBank/DDBJ whole genome shotgun (WGS) entry which is preliminary data.</text>
</comment>
<feature type="non-terminal residue" evidence="2">
    <location>
        <position position="1"/>
    </location>
</feature>
<feature type="region of interest" description="Disordered" evidence="1">
    <location>
        <begin position="1"/>
        <end position="23"/>
    </location>
</feature>
<organism evidence="2 3">
    <name type="scientific">Trifolium medium</name>
    <dbReference type="NCBI Taxonomy" id="97028"/>
    <lineage>
        <taxon>Eukaryota</taxon>
        <taxon>Viridiplantae</taxon>
        <taxon>Streptophyta</taxon>
        <taxon>Embryophyta</taxon>
        <taxon>Tracheophyta</taxon>
        <taxon>Spermatophyta</taxon>
        <taxon>Magnoliopsida</taxon>
        <taxon>eudicotyledons</taxon>
        <taxon>Gunneridae</taxon>
        <taxon>Pentapetalae</taxon>
        <taxon>rosids</taxon>
        <taxon>fabids</taxon>
        <taxon>Fabales</taxon>
        <taxon>Fabaceae</taxon>
        <taxon>Papilionoideae</taxon>
        <taxon>50 kb inversion clade</taxon>
        <taxon>NPAAA clade</taxon>
        <taxon>Hologalegina</taxon>
        <taxon>IRL clade</taxon>
        <taxon>Trifolieae</taxon>
        <taxon>Trifolium</taxon>
    </lineage>
</organism>
<protein>
    <submittedName>
        <fullName evidence="2">Uncharacterized protein</fullName>
    </submittedName>
</protein>